<gene>
    <name evidence="1" type="ORF">AB675_1939</name>
</gene>
<evidence type="ECO:0000313" key="1">
    <source>
        <dbReference type="EMBL" id="KPI42930.1"/>
    </source>
</evidence>
<dbReference type="RefSeq" id="XP_018002893.1">
    <property type="nucleotide sequence ID" value="XM_018141867.1"/>
</dbReference>
<evidence type="ECO:0000313" key="2">
    <source>
        <dbReference type="Proteomes" id="UP000038010"/>
    </source>
</evidence>
<dbReference type="VEuPathDB" id="FungiDB:AB675_1939"/>
<protein>
    <submittedName>
        <fullName evidence="1">Uncharacterized protein</fullName>
    </submittedName>
</protein>
<dbReference type="EMBL" id="LFJN01000006">
    <property type="protein sequence ID" value="KPI42930.1"/>
    <property type="molecule type" value="Genomic_DNA"/>
</dbReference>
<dbReference type="Proteomes" id="UP000038010">
    <property type="component" value="Unassembled WGS sequence"/>
</dbReference>
<accession>A0A0N1P2S9</accession>
<comment type="caution">
    <text evidence="1">The sequence shown here is derived from an EMBL/GenBank/DDBJ whole genome shotgun (WGS) entry which is preliminary data.</text>
</comment>
<dbReference type="AlphaFoldDB" id="A0A0N1P2S9"/>
<reference evidence="1 2" key="1">
    <citation type="submission" date="2015-06" db="EMBL/GenBank/DDBJ databases">
        <title>Draft genome of the ant-associated black yeast Phialophora attae CBS 131958.</title>
        <authorList>
            <person name="Moreno L.F."/>
            <person name="Stielow B.J."/>
            <person name="de Hoog S."/>
            <person name="Vicente V.A."/>
            <person name="Weiss V.A."/>
            <person name="de Vries M."/>
            <person name="Cruz L.M."/>
            <person name="Souza E.M."/>
        </authorList>
    </citation>
    <scope>NUCLEOTIDE SEQUENCE [LARGE SCALE GENOMIC DNA]</scope>
    <source>
        <strain evidence="1 2">CBS 131958</strain>
    </source>
</reference>
<organism evidence="1 2">
    <name type="scientific">Cyphellophora attinorum</name>
    <dbReference type="NCBI Taxonomy" id="1664694"/>
    <lineage>
        <taxon>Eukaryota</taxon>
        <taxon>Fungi</taxon>
        <taxon>Dikarya</taxon>
        <taxon>Ascomycota</taxon>
        <taxon>Pezizomycotina</taxon>
        <taxon>Eurotiomycetes</taxon>
        <taxon>Chaetothyriomycetidae</taxon>
        <taxon>Chaetothyriales</taxon>
        <taxon>Cyphellophoraceae</taxon>
        <taxon>Cyphellophora</taxon>
    </lineage>
</organism>
<sequence length="189" mass="21183">MHQTKTESIKLLDLPFEIRSQIFKDALSQSVEVAACSCVEVRKSNPFTGNCTSEGDLRRYVLDLSTPIPADRQTYHETSDIAALQPTRNTVLVLGGTRCLQIFLRNLPKQHPRTISLLLRLYVSNEWLRNCWGTEASLRYMNSMIGGLGIGTGKSFTTETMCTVLLPKEEGSDLQVMDVSVRLTMLTKL</sequence>
<proteinExistence type="predicted"/>
<keyword evidence="2" id="KW-1185">Reference proteome</keyword>
<dbReference type="GeneID" id="28733747"/>
<name>A0A0N1P2S9_9EURO</name>